<protein>
    <submittedName>
        <fullName evidence="12">DNase I-like protein</fullName>
    </submittedName>
</protein>
<keyword evidence="4" id="KW-0540">Nuclease</keyword>
<evidence type="ECO:0000256" key="5">
    <source>
        <dbReference type="ARBA" id="ARBA00022723"/>
    </source>
</evidence>
<dbReference type="GO" id="GO:0006302">
    <property type="term" value="P:double-strand break repair"/>
    <property type="evidence" value="ECO:0007669"/>
    <property type="project" value="TreeGrafter"/>
</dbReference>
<keyword evidence="5" id="KW-0479">Metal-binding</keyword>
<dbReference type="GeneID" id="54580966"/>
<comment type="cofactor">
    <cofactor evidence="1">
        <name>Mn(2+)</name>
        <dbReference type="ChEBI" id="CHEBI:29035"/>
    </cofactor>
</comment>
<reference evidence="12" key="1">
    <citation type="journal article" date="2020" name="Stud. Mycol.">
        <title>101 Dothideomycetes genomes: a test case for predicting lifestyles and emergence of pathogens.</title>
        <authorList>
            <person name="Haridas S."/>
            <person name="Albert R."/>
            <person name="Binder M."/>
            <person name="Bloem J."/>
            <person name="Labutti K."/>
            <person name="Salamov A."/>
            <person name="Andreopoulos B."/>
            <person name="Baker S."/>
            <person name="Barry K."/>
            <person name="Bills G."/>
            <person name="Bluhm B."/>
            <person name="Cannon C."/>
            <person name="Castanera R."/>
            <person name="Culley D."/>
            <person name="Daum C."/>
            <person name="Ezra D."/>
            <person name="Gonzalez J."/>
            <person name="Henrissat B."/>
            <person name="Kuo A."/>
            <person name="Liang C."/>
            <person name="Lipzen A."/>
            <person name="Lutzoni F."/>
            <person name="Magnuson J."/>
            <person name="Mondo S."/>
            <person name="Nolan M."/>
            <person name="Ohm R."/>
            <person name="Pangilinan J."/>
            <person name="Park H.-J."/>
            <person name="Ramirez L."/>
            <person name="Alfaro M."/>
            <person name="Sun H."/>
            <person name="Tritt A."/>
            <person name="Yoshinaga Y."/>
            <person name="Zwiers L.-H."/>
            <person name="Turgeon B."/>
            <person name="Goodwin S."/>
            <person name="Spatafora J."/>
            <person name="Crous P."/>
            <person name="Grigoriev I."/>
        </authorList>
    </citation>
    <scope>NUCLEOTIDE SEQUENCE</scope>
    <source>
        <strain evidence="12">CBS 122368</strain>
    </source>
</reference>
<organism evidence="12 13">
    <name type="scientific">Trematosphaeria pertusa</name>
    <dbReference type="NCBI Taxonomy" id="390896"/>
    <lineage>
        <taxon>Eukaryota</taxon>
        <taxon>Fungi</taxon>
        <taxon>Dikarya</taxon>
        <taxon>Ascomycota</taxon>
        <taxon>Pezizomycotina</taxon>
        <taxon>Dothideomycetes</taxon>
        <taxon>Pleosporomycetidae</taxon>
        <taxon>Pleosporales</taxon>
        <taxon>Massarineae</taxon>
        <taxon>Trematosphaeriaceae</taxon>
        <taxon>Trematosphaeria</taxon>
    </lineage>
</organism>
<dbReference type="InterPro" id="IPR051547">
    <property type="entry name" value="TDP2-like"/>
</dbReference>
<evidence type="ECO:0000256" key="4">
    <source>
        <dbReference type="ARBA" id="ARBA00022722"/>
    </source>
</evidence>
<dbReference type="EMBL" id="ML987189">
    <property type="protein sequence ID" value="KAF2256719.1"/>
    <property type="molecule type" value="Genomic_DNA"/>
</dbReference>
<dbReference type="PANTHER" id="PTHR15822:SF4">
    <property type="entry name" value="TYROSYL-DNA PHOSPHODIESTERASE 2"/>
    <property type="match status" value="1"/>
</dbReference>
<dbReference type="InterPro" id="IPR036691">
    <property type="entry name" value="Endo/exonu/phosph_ase_sf"/>
</dbReference>
<evidence type="ECO:0000313" key="12">
    <source>
        <dbReference type="EMBL" id="KAF2256719.1"/>
    </source>
</evidence>
<sequence length="312" mass="34710">MLLQLHAQISSWWHGTPLPARTPANIKFQRWNHYTNGRWIPLARNTPSTVAPHPSPGRLEVVTWNVDAGSPSPGPRISALLQTIEAMANADVIFLQDVNKAAIAQLLAHPWIQQQWYSSEADDSKFGKQSFATVTLISKICLFNHSISLGPIWRVSLPSRFDRDALCCDLVSNKTPQTKGLARIRLINVHLDSLPINPSRRPQQLSIIASYLRAAGHGLVAGDFNPVLPEDDEIVSDNGLVDAWTYLRPSDPGFTWGARGDKPFPPNRLDKVALHNLTPSNIRILQTSSIKHDCTDLEFSDHLGLSCVFTWN</sequence>
<keyword evidence="10" id="KW-0539">Nucleus</keyword>
<evidence type="ECO:0000313" key="13">
    <source>
        <dbReference type="Proteomes" id="UP000800094"/>
    </source>
</evidence>
<evidence type="ECO:0000256" key="9">
    <source>
        <dbReference type="ARBA" id="ARBA00023204"/>
    </source>
</evidence>
<dbReference type="InterPro" id="IPR005135">
    <property type="entry name" value="Endo/exonuclease/phosphatase"/>
</dbReference>
<dbReference type="GO" id="GO:0046872">
    <property type="term" value="F:metal ion binding"/>
    <property type="evidence" value="ECO:0007669"/>
    <property type="project" value="UniProtKB-KW"/>
</dbReference>
<gene>
    <name evidence="12" type="ORF">BU26DRAFT_513505</name>
</gene>
<name>A0A6A6J1W8_9PLEO</name>
<evidence type="ECO:0000256" key="3">
    <source>
        <dbReference type="ARBA" id="ARBA00004322"/>
    </source>
</evidence>
<keyword evidence="6" id="KW-0227">DNA damage</keyword>
<dbReference type="Proteomes" id="UP000800094">
    <property type="component" value="Unassembled WGS sequence"/>
</dbReference>
<evidence type="ECO:0000256" key="10">
    <source>
        <dbReference type="ARBA" id="ARBA00023242"/>
    </source>
</evidence>
<evidence type="ECO:0000256" key="7">
    <source>
        <dbReference type="ARBA" id="ARBA00022801"/>
    </source>
</evidence>
<evidence type="ECO:0000256" key="1">
    <source>
        <dbReference type="ARBA" id="ARBA00001936"/>
    </source>
</evidence>
<dbReference type="GO" id="GO:0005737">
    <property type="term" value="C:cytoplasm"/>
    <property type="evidence" value="ECO:0007669"/>
    <property type="project" value="TreeGrafter"/>
</dbReference>
<dbReference type="OrthoDB" id="9975959at2759"/>
<dbReference type="SUPFAM" id="SSF56219">
    <property type="entry name" value="DNase I-like"/>
    <property type="match status" value="1"/>
</dbReference>
<dbReference type="Gene3D" id="3.60.10.10">
    <property type="entry name" value="Endonuclease/exonuclease/phosphatase"/>
    <property type="match status" value="1"/>
</dbReference>
<dbReference type="GO" id="GO:0003697">
    <property type="term" value="F:single-stranded DNA binding"/>
    <property type="evidence" value="ECO:0007669"/>
    <property type="project" value="TreeGrafter"/>
</dbReference>
<comment type="subcellular location">
    <subcellularLocation>
        <location evidence="3">Nucleus</location>
        <location evidence="3">PML body</location>
    </subcellularLocation>
</comment>
<comment type="cofactor">
    <cofactor evidence="2">
        <name>Mg(2+)</name>
        <dbReference type="ChEBI" id="CHEBI:18420"/>
    </cofactor>
</comment>
<evidence type="ECO:0000256" key="6">
    <source>
        <dbReference type="ARBA" id="ARBA00022763"/>
    </source>
</evidence>
<dbReference type="AlphaFoldDB" id="A0A6A6J1W8"/>
<dbReference type="PANTHER" id="PTHR15822">
    <property type="entry name" value="TRAF AND TNF RECEPTOR-ASSOCIATED PROTEIN"/>
    <property type="match status" value="1"/>
</dbReference>
<dbReference type="RefSeq" id="XP_033691723.1">
    <property type="nucleotide sequence ID" value="XM_033827636.1"/>
</dbReference>
<evidence type="ECO:0000259" key="11">
    <source>
        <dbReference type="Pfam" id="PF03372"/>
    </source>
</evidence>
<dbReference type="GO" id="GO:0070260">
    <property type="term" value="F:5'-tyrosyl-DNA phosphodiesterase activity"/>
    <property type="evidence" value="ECO:0007669"/>
    <property type="project" value="TreeGrafter"/>
</dbReference>
<keyword evidence="13" id="KW-1185">Reference proteome</keyword>
<proteinExistence type="predicted"/>
<keyword evidence="7" id="KW-0378">Hydrolase</keyword>
<evidence type="ECO:0000256" key="2">
    <source>
        <dbReference type="ARBA" id="ARBA00001946"/>
    </source>
</evidence>
<feature type="domain" description="Endonuclease/exonuclease/phosphatase" evidence="11">
    <location>
        <begin position="62"/>
        <end position="302"/>
    </location>
</feature>
<dbReference type="Pfam" id="PF03372">
    <property type="entry name" value="Exo_endo_phos"/>
    <property type="match status" value="1"/>
</dbReference>
<dbReference type="CDD" id="cd09080">
    <property type="entry name" value="TDP2"/>
    <property type="match status" value="1"/>
</dbReference>
<accession>A0A6A6J1W8</accession>
<keyword evidence="8" id="KW-0460">Magnesium</keyword>
<dbReference type="GO" id="GO:0004518">
    <property type="term" value="F:nuclease activity"/>
    <property type="evidence" value="ECO:0007669"/>
    <property type="project" value="UniProtKB-KW"/>
</dbReference>
<keyword evidence="9" id="KW-0234">DNA repair</keyword>
<evidence type="ECO:0000256" key="8">
    <source>
        <dbReference type="ARBA" id="ARBA00022842"/>
    </source>
</evidence>